<dbReference type="Proteomes" id="UP000184447">
    <property type="component" value="Unassembled WGS sequence"/>
</dbReference>
<dbReference type="STRING" id="1121316.SAMN02745207_03424"/>
<dbReference type="EMBL" id="FQXM01000024">
    <property type="protein sequence ID" value="SHH95712.1"/>
    <property type="molecule type" value="Genomic_DNA"/>
</dbReference>
<dbReference type="OrthoDB" id="1920060at2"/>
<accession>A0A1M5X7U4</accession>
<sequence>MDNKIYDLLEKMYIEFNQRFESLEGKFSGLEGKFSSLEGKFSSFEEKFSSLEENTNEGFTKLEEKFSNLEGNFSSFEENTNQRFTRLEENTNQRFTDLDNTTSDIKYKVDKNTVLLENLDTKIKTLAEVQSSFSEQLDRSKDKDGKTLGERLDIIELSVTDTSHSVNELLSTIDVIKDLTGSHEIDIKILKKHRNSHAF</sequence>
<keyword evidence="2" id="KW-1185">Reference proteome</keyword>
<evidence type="ECO:0000313" key="1">
    <source>
        <dbReference type="EMBL" id="SHH95712.1"/>
    </source>
</evidence>
<dbReference type="SUPFAM" id="SSF57997">
    <property type="entry name" value="Tropomyosin"/>
    <property type="match status" value="1"/>
</dbReference>
<gene>
    <name evidence="1" type="ORF">SAMN02745207_03424</name>
</gene>
<protein>
    <submittedName>
        <fullName evidence="1">Uncharacterized protein</fullName>
    </submittedName>
</protein>
<name>A0A1M5X7U4_9CLOT</name>
<organism evidence="1 2">
    <name type="scientific">Clostridium grantii DSM 8605</name>
    <dbReference type="NCBI Taxonomy" id="1121316"/>
    <lineage>
        <taxon>Bacteria</taxon>
        <taxon>Bacillati</taxon>
        <taxon>Bacillota</taxon>
        <taxon>Clostridia</taxon>
        <taxon>Eubacteriales</taxon>
        <taxon>Clostridiaceae</taxon>
        <taxon>Clostridium</taxon>
    </lineage>
</organism>
<dbReference type="Gene3D" id="1.20.5.340">
    <property type="match status" value="1"/>
</dbReference>
<dbReference type="RefSeq" id="WP_073339884.1">
    <property type="nucleotide sequence ID" value="NZ_FQXM01000024.1"/>
</dbReference>
<evidence type="ECO:0000313" key="2">
    <source>
        <dbReference type="Proteomes" id="UP000184447"/>
    </source>
</evidence>
<dbReference type="AlphaFoldDB" id="A0A1M5X7U4"/>
<proteinExistence type="predicted"/>
<reference evidence="1 2" key="1">
    <citation type="submission" date="2016-11" db="EMBL/GenBank/DDBJ databases">
        <authorList>
            <person name="Jaros S."/>
            <person name="Januszkiewicz K."/>
            <person name="Wedrychowicz H."/>
        </authorList>
    </citation>
    <scope>NUCLEOTIDE SEQUENCE [LARGE SCALE GENOMIC DNA]</scope>
    <source>
        <strain evidence="1 2">DSM 8605</strain>
    </source>
</reference>